<dbReference type="EMBL" id="CAJVPT010017464">
    <property type="protein sequence ID" value="CAG8626731.1"/>
    <property type="molecule type" value="Genomic_DNA"/>
</dbReference>
<name>A0ACA9N256_9GLOM</name>
<evidence type="ECO:0000313" key="1">
    <source>
        <dbReference type="EMBL" id="CAG8626731.1"/>
    </source>
</evidence>
<feature type="non-terminal residue" evidence="1">
    <location>
        <position position="204"/>
    </location>
</feature>
<gene>
    <name evidence="1" type="ORF">ACOLOM_LOCUS7510</name>
</gene>
<comment type="caution">
    <text evidence="1">The sequence shown here is derived from an EMBL/GenBank/DDBJ whole genome shotgun (WGS) entry which is preliminary data.</text>
</comment>
<organism evidence="1 2">
    <name type="scientific">Acaulospora colombiana</name>
    <dbReference type="NCBI Taxonomy" id="27376"/>
    <lineage>
        <taxon>Eukaryota</taxon>
        <taxon>Fungi</taxon>
        <taxon>Fungi incertae sedis</taxon>
        <taxon>Mucoromycota</taxon>
        <taxon>Glomeromycotina</taxon>
        <taxon>Glomeromycetes</taxon>
        <taxon>Diversisporales</taxon>
        <taxon>Acaulosporaceae</taxon>
        <taxon>Acaulospora</taxon>
    </lineage>
</organism>
<proteinExistence type="predicted"/>
<accession>A0ACA9N256</accession>
<sequence length="204" mass="22154">MLVEEFEHEPPRKRGIHAPLSCRDPSGSEWVVRVNPKDKAVSRLSCRNPYNIMSVCSSSSHPLPYFLTPSKQSSTWAKFFAFVLDTMIKKEKKTAKKQAKKAGRSTYYSSSNIHRTPRGSLTNDADLYTPTIYINGVYMDPDTTNAGTSHSVSHTHVDGHTITLEATLVVAVGAIAETAIAVPREATAADPAAPQVAAAVAARN</sequence>
<protein>
    <submittedName>
        <fullName evidence="1">15906_t:CDS:1</fullName>
    </submittedName>
</protein>
<keyword evidence="2" id="KW-1185">Reference proteome</keyword>
<reference evidence="1" key="1">
    <citation type="submission" date="2021-06" db="EMBL/GenBank/DDBJ databases">
        <authorList>
            <person name="Kallberg Y."/>
            <person name="Tangrot J."/>
            <person name="Rosling A."/>
        </authorList>
    </citation>
    <scope>NUCLEOTIDE SEQUENCE</scope>
    <source>
        <strain evidence="1">CL356</strain>
    </source>
</reference>
<dbReference type="Proteomes" id="UP000789525">
    <property type="component" value="Unassembled WGS sequence"/>
</dbReference>
<evidence type="ECO:0000313" key="2">
    <source>
        <dbReference type="Proteomes" id="UP000789525"/>
    </source>
</evidence>